<sequence length="103" mass="11638">QKTNRRRHCGIVLWWLCFESARKVMMEFLCSCDGSDGGLVWWWFWMSFYILVCVLFLGVCLWSTSTSSVLPIFHGSCYVSLVFGYGCFVTTALAVVPLSSSGV</sequence>
<comment type="caution">
    <text evidence="2">The sequence shown here is derived from an EMBL/GenBank/DDBJ whole genome shotgun (WGS) entry which is preliminary data.</text>
</comment>
<proteinExistence type="predicted"/>
<accession>A0A392NBQ6</accession>
<dbReference type="Proteomes" id="UP000265520">
    <property type="component" value="Unassembled WGS sequence"/>
</dbReference>
<keyword evidence="1" id="KW-1133">Transmembrane helix</keyword>
<reference evidence="2 3" key="1">
    <citation type="journal article" date="2018" name="Front. Plant Sci.">
        <title>Red Clover (Trifolium pratense) and Zigzag Clover (T. medium) - A Picture of Genomic Similarities and Differences.</title>
        <authorList>
            <person name="Dluhosova J."/>
            <person name="Istvanek J."/>
            <person name="Nedelnik J."/>
            <person name="Repkova J."/>
        </authorList>
    </citation>
    <scope>NUCLEOTIDE SEQUENCE [LARGE SCALE GENOMIC DNA]</scope>
    <source>
        <strain evidence="3">cv. 10/8</strain>
        <tissue evidence="2">Leaf</tissue>
    </source>
</reference>
<name>A0A392NBQ6_9FABA</name>
<keyword evidence="1" id="KW-0812">Transmembrane</keyword>
<dbReference type="AlphaFoldDB" id="A0A392NBQ6"/>
<dbReference type="EMBL" id="LXQA010032418">
    <property type="protein sequence ID" value="MCH96478.1"/>
    <property type="molecule type" value="Genomic_DNA"/>
</dbReference>
<keyword evidence="3" id="KW-1185">Reference proteome</keyword>
<protein>
    <submittedName>
        <fullName evidence="2">Uncharacterized protein</fullName>
    </submittedName>
</protein>
<feature type="transmembrane region" description="Helical" evidence="1">
    <location>
        <begin position="42"/>
        <end position="64"/>
    </location>
</feature>
<evidence type="ECO:0000313" key="3">
    <source>
        <dbReference type="Proteomes" id="UP000265520"/>
    </source>
</evidence>
<evidence type="ECO:0000256" key="1">
    <source>
        <dbReference type="SAM" id="Phobius"/>
    </source>
</evidence>
<feature type="transmembrane region" description="Helical" evidence="1">
    <location>
        <begin position="76"/>
        <end position="98"/>
    </location>
</feature>
<evidence type="ECO:0000313" key="2">
    <source>
        <dbReference type="EMBL" id="MCH96478.1"/>
    </source>
</evidence>
<gene>
    <name evidence="2" type="ORF">A2U01_0017464</name>
</gene>
<feature type="non-terminal residue" evidence="2">
    <location>
        <position position="1"/>
    </location>
</feature>
<keyword evidence="1" id="KW-0472">Membrane</keyword>
<organism evidence="2 3">
    <name type="scientific">Trifolium medium</name>
    <dbReference type="NCBI Taxonomy" id="97028"/>
    <lineage>
        <taxon>Eukaryota</taxon>
        <taxon>Viridiplantae</taxon>
        <taxon>Streptophyta</taxon>
        <taxon>Embryophyta</taxon>
        <taxon>Tracheophyta</taxon>
        <taxon>Spermatophyta</taxon>
        <taxon>Magnoliopsida</taxon>
        <taxon>eudicotyledons</taxon>
        <taxon>Gunneridae</taxon>
        <taxon>Pentapetalae</taxon>
        <taxon>rosids</taxon>
        <taxon>fabids</taxon>
        <taxon>Fabales</taxon>
        <taxon>Fabaceae</taxon>
        <taxon>Papilionoideae</taxon>
        <taxon>50 kb inversion clade</taxon>
        <taxon>NPAAA clade</taxon>
        <taxon>Hologalegina</taxon>
        <taxon>IRL clade</taxon>
        <taxon>Trifolieae</taxon>
        <taxon>Trifolium</taxon>
    </lineage>
</organism>